<reference evidence="2" key="1">
    <citation type="submission" date="2017-01" db="EMBL/GenBank/DDBJ databases">
        <authorList>
            <person name="Wang Y."/>
            <person name="White M."/>
            <person name="Kvist S."/>
            <person name="Moncalvo J.-M."/>
        </authorList>
    </citation>
    <scope>NUCLEOTIDE SEQUENCE [LARGE SCALE GENOMIC DNA]</scope>
    <source>
        <strain evidence="2">ID-206-W2</strain>
    </source>
</reference>
<organism evidence="1 2">
    <name type="scientific">Smittium culicis</name>
    <dbReference type="NCBI Taxonomy" id="133412"/>
    <lineage>
        <taxon>Eukaryota</taxon>
        <taxon>Fungi</taxon>
        <taxon>Fungi incertae sedis</taxon>
        <taxon>Zoopagomycota</taxon>
        <taxon>Kickxellomycotina</taxon>
        <taxon>Harpellomycetes</taxon>
        <taxon>Harpellales</taxon>
        <taxon>Legeriomycetaceae</taxon>
        <taxon>Smittium</taxon>
    </lineage>
</organism>
<comment type="caution">
    <text evidence="1">The sequence shown here is derived from an EMBL/GenBank/DDBJ whole genome shotgun (WGS) entry which is preliminary data.</text>
</comment>
<evidence type="ECO:0000313" key="1">
    <source>
        <dbReference type="EMBL" id="OMJ27619.1"/>
    </source>
</evidence>
<dbReference type="AlphaFoldDB" id="A0A1R1YL21"/>
<proteinExistence type="predicted"/>
<gene>
    <name evidence="1" type="ORF">AYI69_g2942</name>
</gene>
<dbReference type="Proteomes" id="UP000187429">
    <property type="component" value="Unassembled WGS sequence"/>
</dbReference>
<accession>A0A1R1YL21</accession>
<keyword evidence="2" id="KW-1185">Reference proteome</keyword>
<name>A0A1R1YL21_9FUNG</name>
<sequence length="80" mass="8847">MFVLLQRGFSAFRVRLTRSGNQIADSHSGVIRVIVSLFSLTFCNTCGIKLHGGHAYGLLQYFQLNASEFTPIELVSGNQL</sequence>
<protein>
    <submittedName>
        <fullName evidence="1">Uncharacterized protein</fullName>
    </submittedName>
</protein>
<dbReference type="OrthoDB" id="10543778at2759"/>
<evidence type="ECO:0000313" key="2">
    <source>
        <dbReference type="Proteomes" id="UP000187429"/>
    </source>
</evidence>
<dbReference type="EMBL" id="LSSM01000911">
    <property type="protein sequence ID" value="OMJ27619.1"/>
    <property type="molecule type" value="Genomic_DNA"/>
</dbReference>